<keyword evidence="2" id="KW-1185">Reference proteome</keyword>
<dbReference type="EMBL" id="PQXL01000012">
    <property type="protein sequence ID" value="THV55167.1"/>
    <property type="molecule type" value="Genomic_DNA"/>
</dbReference>
<dbReference type="Proteomes" id="UP000308671">
    <property type="component" value="Unassembled WGS sequence"/>
</dbReference>
<dbReference type="AlphaFoldDB" id="A0A4S8RAK1"/>
<organism evidence="1 2">
    <name type="scientific">Botrytis galanthina</name>
    <dbReference type="NCBI Taxonomy" id="278940"/>
    <lineage>
        <taxon>Eukaryota</taxon>
        <taxon>Fungi</taxon>
        <taxon>Dikarya</taxon>
        <taxon>Ascomycota</taxon>
        <taxon>Pezizomycotina</taxon>
        <taxon>Leotiomycetes</taxon>
        <taxon>Helotiales</taxon>
        <taxon>Sclerotiniaceae</taxon>
        <taxon>Botrytis</taxon>
    </lineage>
</organism>
<proteinExistence type="predicted"/>
<evidence type="ECO:0000313" key="2">
    <source>
        <dbReference type="Proteomes" id="UP000308671"/>
    </source>
</evidence>
<dbReference type="OrthoDB" id="3556591at2759"/>
<sequence length="293" mass="33444">MRRALQAVLSRRSLRLPRSSCKLDHHYSHRALNRLLYSTSPRLLPQKTTTFNITYPPPAHDSGPNLEYDGHWVKLIKEVVEGQSSSLSPVNCTGSVAYRTCYNACDSTRWNLFRQKFDTLILKKWEAQAKHGVDPDGARFLWKLWWFDADEGADMTSLNMSVPAVSPVQIKFADVPGFGDSNPPHNMDPDLNPTHAFFILVNEEVIASVLEGPAKGEIPFVYVVDTRSWPPYEPDEDEIENEQYEDEDYKGYLKIAVELYGEFWYYVSTGDFGMEELGPSDEISKEMFSEGIM</sequence>
<protein>
    <submittedName>
        <fullName evidence="1">Uncharacterized protein</fullName>
    </submittedName>
</protein>
<gene>
    <name evidence="1" type="ORF">BGAL_0012g00040</name>
</gene>
<evidence type="ECO:0000313" key="1">
    <source>
        <dbReference type="EMBL" id="THV55167.1"/>
    </source>
</evidence>
<accession>A0A4S8RAK1</accession>
<name>A0A4S8RAK1_9HELO</name>
<reference evidence="1 2" key="1">
    <citation type="submission" date="2017-12" db="EMBL/GenBank/DDBJ databases">
        <title>Comparative genomics of Botrytis spp.</title>
        <authorList>
            <person name="Valero-Jimenez C.A."/>
            <person name="Tapia P."/>
            <person name="Veloso J."/>
            <person name="Silva-Moreno E."/>
            <person name="Staats M."/>
            <person name="Valdes J.H."/>
            <person name="Van Kan J.A.L."/>
        </authorList>
    </citation>
    <scope>NUCLEOTIDE SEQUENCE [LARGE SCALE GENOMIC DNA]</scope>
    <source>
        <strain evidence="1 2">MUCL435</strain>
    </source>
</reference>
<comment type="caution">
    <text evidence="1">The sequence shown here is derived from an EMBL/GenBank/DDBJ whole genome shotgun (WGS) entry which is preliminary data.</text>
</comment>